<comment type="caution">
    <text evidence="1">The sequence shown here is derived from an EMBL/GenBank/DDBJ whole genome shotgun (WGS) entry which is preliminary data.</text>
</comment>
<accession>A0A1E3X2I8</accession>
<evidence type="ECO:0000313" key="1">
    <source>
        <dbReference type="EMBL" id="ODS29825.1"/>
    </source>
</evidence>
<dbReference type="EMBL" id="MAYW01000360">
    <property type="protein sequence ID" value="ODS29825.1"/>
    <property type="molecule type" value="Genomic_DNA"/>
</dbReference>
<organism evidence="1 2">
    <name type="scientific">Candidatus Scalindua rubra</name>
    <dbReference type="NCBI Taxonomy" id="1872076"/>
    <lineage>
        <taxon>Bacteria</taxon>
        <taxon>Pseudomonadati</taxon>
        <taxon>Planctomycetota</taxon>
        <taxon>Candidatus Brocadiia</taxon>
        <taxon>Candidatus Brocadiales</taxon>
        <taxon>Candidatus Scalinduaceae</taxon>
        <taxon>Candidatus Scalindua</taxon>
    </lineage>
</organism>
<evidence type="ECO:0000313" key="2">
    <source>
        <dbReference type="Proteomes" id="UP000094056"/>
    </source>
</evidence>
<protein>
    <submittedName>
        <fullName evidence="1">Uncharacterized protein</fullName>
    </submittedName>
</protein>
<name>A0A1E3X2I8_9BACT</name>
<sequence length="475" mass="55158">MPSMDTLLSKRISPQMFHYSREVVEGYTLEIISRCQVTAEKCQDFLSRNYASEAPLNLSKTLSKMCSYLETAVKSIYNSIPWDGSNEEILTCITRLRDADIIVKKLAAHLRYVDGATTRKLPWSLIKPFAKLTNNLIPNTTVMLRPQWKYNYTVVTKDIKKAYYEMLYEFQDDISGEHENLEDVLKNMTEPFHIISFPSLERKNILLHCLLGHEIGHLVSQSFFTNELDKLFNSNNRERIINSVMKDDLPPDNLFTPVIIQKRIQLALETAIDAWKRGLEELLADIIGTMLFGTAVLFSTLEIALQDDLDSIPRLENNFYPPWRMRIREILKIIEHHGTFFPLKSEYFENNNIRQKVNARFDLIKRISDSKCDREKIDQDPILSIAYKQISNDISTATVEFRTRLLSNSITPDSLYRHLPHLIERINNGIPPNAYEPSVKHRETASLVEIINAAWFHRVSWENDIFTNDGTFNKH</sequence>
<dbReference type="AlphaFoldDB" id="A0A1E3X2I8"/>
<gene>
    <name evidence="1" type="ORF">SCARUB_05070</name>
</gene>
<dbReference type="Proteomes" id="UP000094056">
    <property type="component" value="Unassembled WGS sequence"/>
</dbReference>
<reference evidence="1 2" key="1">
    <citation type="submission" date="2016-07" db="EMBL/GenBank/DDBJ databases">
        <title>Draft genome of Scalindua rubra, obtained from a brine-seawater interface in the Red Sea, sheds light on salt adaptation in anammox bacteria.</title>
        <authorList>
            <person name="Speth D.R."/>
            <person name="Lagkouvardos I."/>
            <person name="Wang Y."/>
            <person name="Qian P.-Y."/>
            <person name="Dutilh B.E."/>
            <person name="Jetten M.S."/>
        </authorList>
    </citation>
    <scope>NUCLEOTIDE SEQUENCE [LARGE SCALE GENOMIC DNA]</scope>
    <source>
        <strain evidence="1">BSI-1</strain>
    </source>
</reference>
<proteinExistence type="predicted"/>